<keyword evidence="1" id="KW-0614">Plasmid</keyword>
<name>A0A1Z4JRZ8_LEPBY</name>
<evidence type="ECO:0008006" key="3">
    <source>
        <dbReference type="Google" id="ProtNLM"/>
    </source>
</evidence>
<proteinExistence type="predicted"/>
<gene>
    <name evidence="1" type="ORF">NIES2135_64120</name>
</gene>
<geneLocation type="plasmid" evidence="1">
    <name>plasmid2</name>
</geneLocation>
<dbReference type="Gene3D" id="3.30.565.10">
    <property type="entry name" value="Histidine kinase-like ATPase, C-terminal domain"/>
    <property type="match status" value="1"/>
</dbReference>
<evidence type="ECO:0000313" key="2">
    <source>
        <dbReference type="Proteomes" id="UP000217895"/>
    </source>
</evidence>
<sequence length="594" mass="66550">MPTPESAQNADFSNASFSGAFKLNEDLDTSLSPISASISSQILTKVTRLFNAGLEDIVNELFQNARRAGATQVKVSLIESGNLRIEDNGCGIESAQTLLNLGQSDWEGEIVESEDPAGMGVFSLANRGAMIASHNWQVQLEPEHFSGQAIATVQPTEPRIGTCIEFPLKAQEQKRSLSTVIENAAQYFPIPVSFNETDLPRHDFLAGAQMIKSWRGLRLGVSGDYRWTQRSRDGALNFYGLTVQAYLPSLCCNETTLRTRVDVEFAPELKLVLPARKEIVQTEFFEQLKLELRKTLYEAVARLESHNLSHTHWLEARNFGIDLSLARSELEPFTPAIADHLAGQGWNSPQPIDATTIVVEVDELEAPQQQLFARALEKSDLPFTFLAAESKYQGYPWYDELPRLSFERIEIQIGDRILSPTEFAGLEELPPQGIVDQITAIVTRKQTGLSNTEMRLVLDIGFGAMDELAYTPSLDEVTIAITRHHSLDPYELAELLEASFFSPSEDSDADRYETQREDFRESAQEESIRLLLSSEAALKTRIEMIVDRYLRWIVPSNMKIEVRVSPISSDENPERTLFNRSVEIIGNPEETSES</sequence>
<dbReference type="InterPro" id="IPR036890">
    <property type="entry name" value="HATPase_C_sf"/>
</dbReference>
<accession>A0A1Z4JRZ8</accession>
<dbReference type="AlphaFoldDB" id="A0A1Z4JRZ8"/>
<reference evidence="1 2" key="1">
    <citation type="submission" date="2017-06" db="EMBL/GenBank/DDBJ databases">
        <title>Genome sequencing of cyanobaciteial culture collection at National Institute for Environmental Studies (NIES).</title>
        <authorList>
            <person name="Hirose Y."/>
            <person name="Shimura Y."/>
            <person name="Fujisawa T."/>
            <person name="Nakamura Y."/>
            <person name="Kawachi M."/>
        </authorList>
    </citation>
    <scope>NUCLEOTIDE SEQUENCE [LARGE SCALE GENOMIC DNA]</scope>
    <source>
        <strain evidence="1 2">NIES-2135</strain>
        <plasmid evidence="2">Plasmid Plasmid2 dna</plasmid>
    </source>
</reference>
<dbReference type="Proteomes" id="UP000217895">
    <property type="component" value="Plasmid Plasmid2 dna"/>
</dbReference>
<organism evidence="1 2">
    <name type="scientific">Leptolyngbya boryana NIES-2135</name>
    <dbReference type="NCBI Taxonomy" id="1973484"/>
    <lineage>
        <taxon>Bacteria</taxon>
        <taxon>Bacillati</taxon>
        <taxon>Cyanobacteriota</taxon>
        <taxon>Cyanophyceae</taxon>
        <taxon>Leptolyngbyales</taxon>
        <taxon>Leptolyngbyaceae</taxon>
        <taxon>Leptolyngbya group</taxon>
        <taxon>Leptolyngbya</taxon>
    </lineage>
</organism>
<evidence type="ECO:0000313" key="1">
    <source>
        <dbReference type="EMBL" id="BAY59535.1"/>
    </source>
</evidence>
<keyword evidence="2" id="KW-1185">Reference proteome</keyword>
<protein>
    <recommendedName>
        <fullName evidence="3">ATP-binding protein</fullName>
    </recommendedName>
</protein>
<dbReference type="SUPFAM" id="SSF55874">
    <property type="entry name" value="ATPase domain of HSP90 chaperone/DNA topoisomerase II/histidine kinase"/>
    <property type="match status" value="1"/>
</dbReference>
<dbReference type="EMBL" id="AP018205">
    <property type="protein sequence ID" value="BAY59535.1"/>
    <property type="molecule type" value="Genomic_DNA"/>
</dbReference>